<evidence type="ECO:0000313" key="4">
    <source>
        <dbReference type="EMBL" id="KAK2150644.1"/>
    </source>
</evidence>
<evidence type="ECO:0000313" key="5">
    <source>
        <dbReference type="Proteomes" id="UP001208570"/>
    </source>
</evidence>
<comment type="caution">
    <text evidence="4">The sequence shown here is derived from an EMBL/GenBank/DDBJ whole genome shotgun (WGS) entry which is preliminary data.</text>
</comment>
<reference evidence="4" key="1">
    <citation type="journal article" date="2023" name="Mol. Biol. Evol.">
        <title>Third-Generation Sequencing Reveals the Adaptive Role of the Epigenome in Three Deep-Sea Polychaetes.</title>
        <authorList>
            <person name="Perez M."/>
            <person name="Aroh O."/>
            <person name="Sun Y."/>
            <person name="Lan Y."/>
            <person name="Juniper S.K."/>
            <person name="Young C.R."/>
            <person name="Angers B."/>
            <person name="Qian P.Y."/>
        </authorList>
    </citation>
    <scope>NUCLEOTIDE SEQUENCE</scope>
    <source>
        <strain evidence="4">P08H-3</strain>
    </source>
</reference>
<dbReference type="Gene3D" id="2.40.10.10">
    <property type="entry name" value="Trypsin-like serine proteases"/>
    <property type="match status" value="1"/>
</dbReference>
<sequence>MRPLVVLVTLIFITSSADSKGHSRVRRVIGGEEFNAGKWPWLVSLQGRIPDLTFFGIPLSWKTYYCGASIINDRWIMTAAHCFQEINLG</sequence>
<organism evidence="4 5">
    <name type="scientific">Paralvinella palmiformis</name>
    <dbReference type="NCBI Taxonomy" id="53620"/>
    <lineage>
        <taxon>Eukaryota</taxon>
        <taxon>Metazoa</taxon>
        <taxon>Spiralia</taxon>
        <taxon>Lophotrochozoa</taxon>
        <taxon>Annelida</taxon>
        <taxon>Polychaeta</taxon>
        <taxon>Sedentaria</taxon>
        <taxon>Canalipalpata</taxon>
        <taxon>Terebellida</taxon>
        <taxon>Terebelliformia</taxon>
        <taxon>Alvinellidae</taxon>
        <taxon>Paralvinella</taxon>
    </lineage>
</organism>
<keyword evidence="1" id="KW-1015">Disulfide bond</keyword>
<evidence type="ECO:0000256" key="1">
    <source>
        <dbReference type="ARBA" id="ARBA00023157"/>
    </source>
</evidence>
<feature type="chain" id="PRO_5041945924" description="Peptidase S1 domain-containing protein" evidence="2">
    <location>
        <begin position="20"/>
        <end position="89"/>
    </location>
</feature>
<dbReference type="InterPro" id="IPR001254">
    <property type="entry name" value="Trypsin_dom"/>
</dbReference>
<dbReference type="Proteomes" id="UP001208570">
    <property type="component" value="Unassembled WGS sequence"/>
</dbReference>
<dbReference type="EMBL" id="JAODUP010000397">
    <property type="protein sequence ID" value="KAK2150644.1"/>
    <property type="molecule type" value="Genomic_DNA"/>
</dbReference>
<dbReference type="SUPFAM" id="SSF50494">
    <property type="entry name" value="Trypsin-like serine proteases"/>
    <property type="match status" value="1"/>
</dbReference>
<feature type="signal peptide" evidence="2">
    <location>
        <begin position="1"/>
        <end position="19"/>
    </location>
</feature>
<dbReference type="PROSITE" id="PS50240">
    <property type="entry name" value="TRYPSIN_DOM"/>
    <property type="match status" value="1"/>
</dbReference>
<dbReference type="AlphaFoldDB" id="A0AAD9JD24"/>
<dbReference type="InterPro" id="IPR018114">
    <property type="entry name" value="TRYPSIN_HIS"/>
</dbReference>
<dbReference type="InterPro" id="IPR043504">
    <property type="entry name" value="Peptidase_S1_PA_chymotrypsin"/>
</dbReference>
<keyword evidence="2" id="KW-0732">Signal</keyword>
<dbReference type="PANTHER" id="PTHR24252">
    <property type="entry name" value="ACROSIN-RELATED"/>
    <property type="match status" value="1"/>
</dbReference>
<dbReference type="GO" id="GO:0006508">
    <property type="term" value="P:proteolysis"/>
    <property type="evidence" value="ECO:0007669"/>
    <property type="project" value="InterPro"/>
</dbReference>
<dbReference type="InterPro" id="IPR009003">
    <property type="entry name" value="Peptidase_S1_PA"/>
</dbReference>
<proteinExistence type="predicted"/>
<dbReference type="Pfam" id="PF00089">
    <property type="entry name" value="Trypsin"/>
    <property type="match status" value="1"/>
</dbReference>
<evidence type="ECO:0000259" key="3">
    <source>
        <dbReference type="PROSITE" id="PS50240"/>
    </source>
</evidence>
<dbReference type="PANTHER" id="PTHR24252:SF7">
    <property type="entry name" value="HYALIN"/>
    <property type="match status" value="1"/>
</dbReference>
<keyword evidence="5" id="KW-1185">Reference proteome</keyword>
<name>A0AAD9JD24_9ANNE</name>
<accession>A0AAD9JD24</accession>
<evidence type="ECO:0000256" key="2">
    <source>
        <dbReference type="SAM" id="SignalP"/>
    </source>
</evidence>
<dbReference type="PROSITE" id="PS00134">
    <property type="entry name" value="TRYPSIN_HIS"/>
    <property type="match status" value="1"/>
</dbReference>
<protein>
    <recommendedName>
        <fullName evidence="3">Peptidase S1 domain-containing protein</fullName>
    </recommendedName>
</protein>
<gene>
    <name evidence="4" type="ORF">LSH36_397g02037</name>
</gene>
<dbReference type="GO" id="GO:0004252">
    <property type="term" value="F:serine-type endopeptidase activity"/>
    <property type="evidence" value="ECO:0007669"/>
    <property type="project" value="InterPro"/>
</dbReference>
<feature type="domain" description="Peptidase S1" evidence="3">
    <location>
        <begin position="28"/>
        <end position="89"/>
    </location>
</feature>